<evidence type="ECO:0000313" key="2">
    <source>
        <dbReference type="Proteomes" id="UP001221413"/>
    </source>
</evidence>
<comment type="caution">
    <text evidence="1">The sequence shown here is derived from an EMBL/GenBank/DDBJ whole genome shotgun (WGS) entry which is preliminary data.</text>
</comment>
<evidence type="ECO:0000313" key="1">
    <source>
        <dbReference type="EMBL" id="KAJ6258774.1"/>
    </source>
</evidence>
<protein>
    <submittedName>
        <fullName evidence="1">Uncharacterized protein</fullName>
    </submittedName>
</protein>
<name>A0AAD6NHR9_DREDA</name>
<reference evidence="1" key="1">
    <citation type="submission" date="2023-01" db="EMBL/GenBank/DDBJ databases">
        <title>The chitinases involved in constricting ring structure development in the nematode-trapping fungus Drechslerella dactyloides.</title>
        <authorList>
            <person name="Wang R."/>
            <person name="Zhang L."/>
            <person name="Tang P."/>
            <person name="Li S."/>
            <person name="Liang L."/>
        </authorList>
    </citation>
    <scope>NUCLEOTIDE SEQUENCE</scope>
    <source>
        <strain evidence="1">YMF1.00031</strain>
    </source>
</reference>
<dbReference type="AlphaFoldDB" id="A0AAD6NHR9"/>
<accession>A0AAD6NHR9</accession>
<keyword evidence="2" id="KW-1185">Reference proteome</keyword>
<gene>
    <name evidence="1" type="ORF">Dda_6827</name>
</gene>
<sequence length="119" mass="13718">MCEIVYLHCTTCTNMQLDAAKTQHCAIPDDAPRGVHRTLRQGQCPFGVGSTTNIKGLCRECEKELKKKNSLRQRLKQRLSLGRKDDRNNEYVDRDSDWECKFWPPAGLESGWDEEFENA</sequence>
<proteinExistence type="predicted"/>
<dbReference type="Proteomes" id="UP001221413">
    <property type="component" value="Unassembled WGS sequence"/>
</dbReference>
<dbReference type="EMBL" id="JAQGDS010000008">
    <property type="protein sequence ID" value="KAJ6258774.1"/>
    <property type="molecule type" value="Genomic_DNA"/>
</dbReference>
<organism evidence="1 2">
    <name type="scientific">Drechslerella dactyloides</name>
    <name type="common">Nematode-trapping fungus</name>
    <name type="synonym">Arthrobotrys dactyloides</name>
    <dbReference type="NCBI Taxonomy" id="74499"/>
    <lineage>
        <taxon>Eukaryota</taxon>
        <taxon>Fungi</taxon>
        <taxon>Dikarya</taxon>
        <taxon>Ascomycota</taxon>
        <taxon>Pezizomycotina</taxon>
        <taxon>Orbiliomycetes</taxon>
        <taxon>Orbiliales</taxon>
        <taxon>Orbiliaceae</taxon>
        <taxon>Drechslerella</taxon>
    </lineage>
</organism>